<organism evidence="2 3">
    <name type="scientific">Laceyella tengchongensis</name>
    <dbReference type="NCBI Taxonomy" id="574699"/>
    <lineage>
        <taxon>Bacteria</taxon>
        <taxon>Bacillati</taxon>
        <taxon>Bacillota</taxon>
        <taxon>Bacilli</taxon>
        <taxon>Bacillales</taxon>
        <taxon>Thermoactinomycetaceae</taxon>
        <taxon>Laceyella</taxon>
    </lineage>
</organism>
<reference evidence="2" key="1">
    <citation type="submission" date="2017-05" db="EMBL/GenBank/DDBJ databases">
        <authorList>
            <person name="Varghese N."/>
            <person name="Submissions S."/>
        </authorList>
    </citation>
    <scope>NUCLEOTIDE SEQUENCE</scope>
    <source>
        <strain evidence="2">DSM 45262</strain>
    </source>
</reference>
<feature type="domain" description="AB hydrolase-1" evidence="1">
    <location>
        <begin position="29"/>
        <end position="247"/>
    </location>
</feature>
<evidence type="ECO:0000313" key="2">
    <source>
        <dbReference type="EMBL" id="SMP22641.1"/>
    </source>
</evidence>
<dbReference type="Pfam" id="PF12697">
    <property type="entry name" value="Abhydrolase_6"/>
    <property type="match status" value="1"/>
</dbReference>
<protein>
    <submittedName>
        <fullName evidence="2">Pimeloyl-ACP methyl ester carboxylesterase</fullName>
    </submittedName>
</protein>
<gene>
    <name evidence="2" type="ORF">SAMN06265361_10481</name>
</gene>
<name>A0AA45WPN9_9BACL</name>
<dbReference type="PRINTS" id="PR00111">
    <property type="entry name" value="ABHYDROLASE"/>
</dbReference>
<dbReference type="PANTHER" id="PTHR43798">
    <property type="entry name" value="MONOACYLGLYCEROL LIPASE"/>
    <property type="match status" value="1"/>
</dbReference>
<evidence type="ECO:0000259" key="1">
    <source>
        <dbReference type="Pfam" id="PF12697"/>
    </source>
</evidence>
<accession>A0AA45WPN9</accession>
<dbReference type="InterPro" id="IPR029058">
    <property type="entry name" value="AB_hydrolase_fold"/>
</dbReference>
<sequence>MAWIDVGGIRTYYEVRNIGEIDHSEDVCLFIHGGGGSVRHWYPLFLEPEMDMPLIALDLPGHGLTGGTICKTIPDVAAFIDQFLDALSVKRPVTYVGHSIGGLIGLQFALQFPANVNRLILLCTSAKIRLHPDFVKQALSGEWDLETLKGSFFPGVPEEKQSLVLNEYLRLRTDAASQDFSGVSQIDLQEELSRISCPALVISANEDVIISPRHSRNLAKGLNCAKHVGIPNAGHYVQVEQPQLVAHEIHRFYHAVPE</sequence>
<dbReference type="AlphaFoldDB" id="A0AA45WPN9"/>
<dbReference type="Gene3D" id="3.40.50.1820">
    <property type="entry name" value="alpha/beta hydrolase"/>
    <property type="match status" value="1"/>
</dbReference>
<dbReference type="RefSeq" id="WP_102993410.1">
    <property type="nucleotide sequence ID" value="NZ_FXTU01000004.1"/>
</dbReference>
<evidence type="ECO:0000313" key="3">
    <source>
        <dbReference type="Proteomes" id="UP001157946"/>
    </source>
</evidence>
<dbReference type="EMBL" id="FXTU01000004">
    <property type="protein sequence ID" value="SMP22641.1"/>
    <property type="molecule type" value="Genomic_DNA"/>
</dbReference>
<dbReference type="PANTHER" id="PTHR43798:SF33">
    <property type="entry name" value="HYDROLASE, PUTATIVE (AFU_ORTHOLOGUE AFUA_2G14860)-RELATED"/>
    <property type="match status" value="1"/>
</dbReference>
<keyword evidence="3" id="KW-1185">Reference proteome</keyword>
<comment type="caution">
    <text evidence="2">The sequence shown here is derived from an EMBL/GenBank/DDBJ whole genome shotgun (WGS) entry which is preliminary data.</text>
</comment>
<proteinExistence type="predicted"/>
<dbReference type="InterPro" id="IPR000073">
    <property type="entry name" value="AB_hydrolase_1"/>
</dbReference>
<dbReference type="InterPro" id="IPR050266">
    <property type="entry name" value="AB_hydrolase_sf"/>
</dbReference>
<dbReference type="Proteomes" id="UP001157946">
    <property type="component" value="Unassembled WGS sequence"/>
</dbReference>
<dbReference type="SUPFAM" id="SSF53474">
    <property type="entry name" value="alpha/beta-Hydrolases"/>
    <property type="match status" value="1"/>
</dbReference>
<dbReference type="GO" id="GO:0016020">
    <property type="term" value="C:membrane"/>
    <property type="evidence" value="ECO:0007669"/>
    <property type="project" value="TreeGrafter"/>
</dbReference>